<dbReference type="InterPro" id="IPR027417">
    <property type="entry name" value="P-loop_NTPase"/>
</dbReference>
<reference evidence="5" key="1">
    <citation type="journal article" date="2013" name="Genome Biol.">
        <title>Draft genome of the mountain pine beetle, Dendroctonus ponderosae Hopkins, a major forest pest.</title>
        <authorList>
            <person name="Keeling C.I."/>
            <person name="Yuen M.M."/>
            <person name="Liao N.Y."/>
            <person name="Docking T.R."/>
            <person name="Chan S.K."/>
            <person name="Taylor G.A."/>
            <person name="Palmquist D.L."/>
            <person name="Jackman S.D."/>
            <person name="Nguyen A."/>
            <person name="Li M."/>
            <person name="Henderson H."/>
            <person name="Janes J.K."/>
            <person name="Zhao Y."/>
            <person name="Pandoh P."/>
            <person name="Moore R."/>
            <person name="Sperling F.A."/>
            <person name="Huber D.P."/>
            <person name="Birol I."/>
            <person name="Jones S.J."/>
            <person name="Bohlmann J."/>
        </authorList>
    </citation>
    <scope>NUCLEOTIDE SEQUENCE</scope>
</reference>
<dbReference type="EnsemblMetazoa" id="XM_019902742.1">
    <property type="protein sequence ID" value="XP_019758301.1"/>
    <property type="gene ID" value="LOC109536506"/>
</dbReference>
<dbReference type="SUPFAM" id="SSF52540">
    <property type="entry name" value="P-loop containing nucleoside triphosphate hydrolases"/>
    <property type="match status" value="2"/>
</dbReference>
<keyword evidence="2" id="KW-0866">Nonsense-mediated mRNA decay</keyword>
<dbReference type="Gene3D" id="3.40.50.300">
    <property type="entry name" value="P-loop containing nucleotide triphosphate hydrolases"/>
    <property type="match status" value="1"/>
</dbReference>
<evidence type="ECO:0000256" key="1">
    <source>
        <dbReference type="ARBA" id="ARBA00007712"/>
    </source>
</evidence>
<accession>A0AAR5PC89</accession>
<dbReference type="Proteomes" id="UP000019118">
    <property type="component" value="Unassembled WGS sequence"/>
</dbReference>
<dbReference type="AlphaFoldDB" id="A0AAR5PC89"/>
<organism evidence="4 5">
    <name type="scientific">Dendroctonus ponderosae</name>
    <name type="common">Mountain pine beetle</name>
    <dbReference type="NCBI Taxonomy" id="77166"/>
    <lineage>
        <taxon>Eukaryota</taxon>
        <taxon>Metazoa</taxon>
        <taxon>Ecdysozoa</taxon>
        <taxon>Arthropoda</taxon>
        <taxon>Hexapoda</taxon>
        <taxon>Insecta</taxon>
        <taxon>Pterygota</taxon>
        <taxon>Neoptera</taxon>
        <taxon>Endopterygota</taxon>
        <taxon>Coleoptera</taxon>
        <taxon>Polyphaga</taxon>
        <taxon>Cucujiformia</taxon>
        <taxon>Curculionidae</taxon>
        <taxon>Scolytinae</taxon>
        <taxon>Dendroctonus</taxon>
    </lineage>
</organism>
<dbReference type="GO" id="GO:0000184">
    <property type="term" value="P:nuclear-transcribed mRNA catabolic process, nonsense-mediated decay"/>
    <property type="evidence" value="ECO:0007669"/>
    <property type="project" value="UniProtKB-KW"/>
</dbReference>
<evidence type="ECO:0000313" key="4">
    <source>
        <dbReference type="EnsemblMetazoa" id="XP_019758301.1"/>
    </source>
</evidence>
<feature type="region of interest" description="Disordered" evidence="3">
    <location>
        <begin position="1"/>
        <end position="49"/>
    </location>
</feature>
<dbReference type="EnsemblMetazoa" id="XM_019902741.1">
    <property type="protein sequence ID" value="XP_019758300.1"/>
    <property type="gene ID" value="LOC109536506"/>
</dbReference>
<comment type="similarity">
    <text evidence="1">Belongs to the SMG9 family.</text>
</comment>
<evidence type="ECO:0008006" key="6">
    <source>
        <dbReference type="Google" id="ProtNLM"/>
    </source>
</evidence>
<evidence type="ECO:0000256" key="2">
    <source>
        <dbReference type="ARBA" id="ARBA00023161"/>
    </source>
</evidence>
<protein>
    <recommendedName>
        <fullName evidence="6">Protein SMG9</fullName>
    </recommendedName>
</protein>
<evidence type="ECO:0000256" key="3">
    <source>
        <dbReference type="SAM" id="MobiDB-lite"/>
    </source>
</evidence>
<reference evidence="4" key="2">
    <citation type="submission" date="2024-08" db="UniProtKB">
        <authorList>
            <consortium name="EnsemblMetazoa"/>
        </authorList>
    </citation>
    <scope>IDENTIFICATION</scope>
</reference>
<dbReference type="PANTHER" id="PTHR14270">
    <property type="entry name" value="NONSENSE-MEDIATED MRNA DECAY FACTOR SMG9"/>
    <property type="match status" value="1"/>
</dbReference>
<sequence>MSESEKKKIISNKNRHTSRDSTAKSLSGRAATISRHKDSADVKQPTILLKNKEVPSDEVSITKKVPKESKEAEYLMGATPTKEPPEVAPPIVKQMKKSMKLIEEGVINIDHLQDYLQENRDFIVVGVVGTQGVGKSTILNLLAETKVSEQVKEARFKSQTESMRDSYSDDSILPNKDKDEVGFIHNVETVEDIENSVNATHGINIYVSPNRVIFLDCQPILSLAVLDRLIENENKRSSLVGDFVPVENSGEIQGLQLTGFLMSVCHVLLVVQDWFFDSNVIRFVQTAEMLKPTISNPEDEYCEHSPHLIMVHNRAQMSDFTPAKFKVMQRAYELLFQKTKMHFQSNLGLASGRVLNTFNAENCGNPVNLYLIPEILPDSETVAGKVLKGHPPLEDLVKKLKANIYGATKSSLTHVQLTEKTWVVYCNKVWETVKKSPFFVEYTKLMP</sequence>
<name>A0AAR5PC89_DENPD</name>
<dbReference type="InterPro" id="IPR039177">
    <property type="entry name" value="SMG9"/>
</dbReference>
<dbReference type="PANTHER" id="PTHR14270:SF0">
    <property type="entry name" value="NONSENSE-MEDIATED MRNA DECAY FACTOR SMG9"/>
    <property type="match status" value="1"/>
</dbReference>
<keyword evidence="5" id="KW-1185">Reference proteome</keyword>
<evidence type="ECO:0000313" key="5">
    <source>
        <dbReference type="Proteomes" id="UP000019118"/>
    </source>
</evidence>
<proteinExistence type="inferred from homology"/>